<keyword evidence="3" id="KW-1185">Reference proteome</keyword>
<dbReference type="AlphaFoldDB" id="A0A4V1RIW9"/>
<reference evidence="2 3" key="2">
    <citation type="submission" date="2019-02" db="EMBL/GenBank/DDBJ databases">
        <title>'Lichenibacterium ramalinii' gen. nov. sp. nov., 'Lichenibacterium minor' gen. nov. sp. nov.</title>
        <authorList>
            <person name="Pankratov T."/>
        </authorList>
    </citation>
    <scope>NUCLEOTIDE SEQUENCE [LARGE SCALE GENOMIC DNA]</scope>
    <source>
        <strain evidence="2 3">RmlP001</strain>
    </source>
</reference>
<keyword evidence="1" id="KW-1133">Transmembrane helix</keyword>
<keyword evidence="1" id="KW-0812">Transmembrane</keyword>
<gene>
    <name evidence="2" type="ORF">D3272_07465</name>
</gene>
<dbReference type="Proteomes" id="UP000289411">
    <property type="component" value="Unassembled WGS sequence"/>
</dbReference>
<dbReference type="EMBL" id="QYBC01000005">
    <property type="protein sequence ID" value="RYB06025.1"/>
    <property type="molecule type" value="Genomic_DNA"/>
</dbReference>
<proteinExistence type="predicted"/>
<name>A0A4V1RIW9_9HYPH</name>
<evidence type="ECO:0000256" key="1">
    <source>
        <dbReference type="SAM" id="Phobius"/>
    </source>
</evidence>
<comment type="caution">
    <text evidence="2">The sequence shown here is derived from an EMBL/GenBank/DDBJ whole genome shotgun (WGS) entry which is preliminary data.</text>
</comment>
<evidence type="ECO:0000313" key="3">
    <source>
        <dbReference type="Proteomes" id="UP000289411"/>
    </source>
</evidence>
<reference evidence="2 3" key="1">
    <citation type="submission" date="2018-09" db="EMBL/GenBank/DDBJ databases">
        <authorList>
            <person name="Grouzdev D.S."/>
            <person name="Krutkina M.S."/>
        </authorList>
    </citation>
    <scope>NUCLEOTIDE SEQUENCE [LARGE SCALE GENOMIC DNA]</scope>
    <source>
        <strain evidence="2 3">RmlP001</strain>
    </source>
</reference>
<accession>A0A4V1RIW9</accession>
<keyword evidence="1" id="KW-0472">Membrane</keyword>
<evidence type="ECO:0000313" key="2">
    <source>
        <dbReference type="EMBL" id="RYB06025.1"/>
    </source>
</evidence>
<sequence>MSDELRNGFYPDFESGWRRAEVVGRIAMLLVVAATLAGLLGGGPATLWTSHVAAGALRVEFPPVIRFGTPTGLTLHVDPRSDQTAVAIAMPAALVKRFGLQSVTPRPLAWSAGPDGEVRMTFGVLPGLKDLVVEVGGMPIGSGSLELSARLDDAPALSWSQAILP</sequence>
<feature type="transmembrane region" description="Helical" evidence="1">
    <location>
        <begin position="22"/>
        <end position="41"/>
    </location>
</feature>
<protein>
    <submittedName>
        <fullName evidence="2">Uncharacterized protein</fullName>
    </submittedName>
</protein>
<organism evidence="2 3">
    <name type="scientific">Lichenibacterium ramalinae</name>
    <dbReference type="NCBI Taxonomy" id="2316527"/>
    <lineage>
        <taxon>Bacteria</taxon>
        <taxon>Pseudomonadati</taxon>
        <taxon>Pseudomonadota</taxon>
        <taxon>Alphaproteobacteria</taxon>
        <taxon>Hyphomicrobiales</taxon>
        <taxon>Lichenihabitantaceae</taxon>
        <taxon>Lichenibacterium</taxon>
    </lineage>
</organism>